<dbReference type="EMBL" id="JBBDGM010000005">
    <property type="protein sequence ID" value="MEJ1088080.1"/>
    <property type="molecule type" value="Genomic_DNA"/>
</dbReference>
<keyword evidence="2 4" id="KW-0238">DNA-binding</keyword>
<dbReference type="SUPFAM" id="SSF46689">
    <property type="entry name" value="Homeodomain-like"/>
    <property type="match status" value="1"/>
</dbReference>
<keyword evidence="1" id="KW-0805">Transcription regulation</keyword>
<evidence type="ECO:0000313" key="8">
    <source>
        <dbReference type="Proteomes" id="UP001371224"/>
    </source>
</evidence>
<evidence type="ECO:0000259" key="6">
    <source>
        <dbReference type="PROSITE" id="PS50977"/>
    </source>
</evidence>
<evidence type="ECO:0000256" key="3">
    <source>
        <dbReference type="ARBA" id="ARBA00023163"/>
    </source>
</evidence>
<accession>A0ABU8LAM6</accession>
<name>A0ABU8LAM6_9MICO</name>
<organism evidence="7 8">
    <name type="scientific">Microbacterium bandirmense</name>
    <dbReference type="NCBI Taxonomy" id="3122050"/>
    <lineage>
        <taxon>Bacteria</taxon>
        <taxon>Bacillati</taxon>
        <taxon>Actinomycetota</taxon>
        <taxon>Actinomycetes</taxon>
        <taxon>Micrococcales</taxon>
        <taxon>Microbacteriaceae</taxon>
        <taxon>Microbacterium</taxon>
    </lineage>
</organism>
<dbReference type="InterPro" id="IPR001647">
    <property type="entry name" value="HTH_TetR"/>
</dbReference>
<reference evidence="7 8" key="1">
    <citation type="submission" date="2024-02" db="EMBL/GenBank/DDBJ databases">
        <authorList>
            <person name="Saticioglu I.B."/>
        </authorList>
    </citation>
    <scope>NUCLEOTIDE SEQUENCE [LARGE SCALE GENOMIC DNA]</scope>
    <source>
        <strain evidence="7 8">Mu-80</strain>
    </source>
</reference>
<dbReference type="Gene3D" id="1.10.357.10">
    <property type="entry name" value="Tetracycline Repressor, domain 2"/>
    <property type="match status" value="1"/>
</dbReference>
<dbReference type="InterPro" id="IPR036271">
    <property type="entry name" value="Tet_transcr_reg_TetR-rel_C_sf"/>
</dbReference>
<evidence type="ECO:0000256" key="2">
    <source>
        <dbReference type="ARBA" id="ARBA00023125"/>
    </source>
</evidence>
<dbReference type="PROSITE" id="PS50977">
    <property type="entry name" value="HTH_TETR_2"/>
    <property type="match status" value="1"/>
</dbReference>
<sequence>MPTRARRVRDAGGRPPTATEVARRRQILDATISIVGRAGWAACTLQSVADEIGVTKAAVIYHVGTKAGLVEQAYSFVIDDFVAFVQVRLETAGTPLDAVVTFALAHLEHMREHRDHARLIAESLTDAAPADIDDRPTSVSRTAPAVALIDAARAAAADTGSREPAIVVATVLNGMVDAAVAAWLQDPGFDLDAAGRLISVFIRTSV</sequence>
<protein>
    <submittedName>
        <fullName evidence="7">TetR/AcrR family transcriptional regulator</fullName>
    </submittedName>
</protein>
<feature type="DNA-binding region" description="H-T-H motif" evidence="4">
    <location>
        <begin position="44"/>
        <end position="63"/>
    </location>
</feature>
<proteinExistence type="predicted"/>
<evidence type="ECO:0000313" key="7">
    <source>
        <dbReference type="EMBL" id="MEJ1088080.1"/>
    </source>
</evidence>
<evidence type="ECO:0000256" key="4">
    <source>
        <dbReference type="PROSITE-ProRule" id="PRU00335"/>
    </source>
</evidence>
<dbReference type="SUPFAM" id="SSF48498">
    <property type="entry name" value="Tetracyclin repressor-like, C-terminal domain"/>
    <property type="match status" value="1"/>
</dbReference>
<keyword evidence="3" id="KW-0804">Transcription</keyword>
<feature type="domain" description="HTH tetR-type" evidence="6">
    <location>
        <begin position="21"/>
        <end position="81"/>
    </location>
</feature>
<keyword evidence="8" id="KW-1185">Reference proteome</keyword>
<dbReference type="Pfam" id="PF00440">
    <property type="entry name" value="TetR_N"/>
    <property type="match status" value="1"/>
</dbReference>
<dbReference type="InterPro" id="IPR009057">
    <property type="entry name" value="Homeodomain-like_sf"/>
</dbReference>
<dbReference type="Proteomes" id="UP001371224">
    <property type="component" value="Unassembled WGS sequence"/>
</dbReference>
<comment type="caution">
    <text evidence="7">The sequence shown here is derived from an EMBL/GenBank/DDBJ whole genome shotgun (WGS) entry which is preliminary data.</text>
</comment>
<dbReference type="RefSeq" id="WP_337331749.1">
    <property type="nucleotide sequence ID" value="NZ_JBBDGM010000005.1"/>
</dbReference>
<gene>
    <name evidence="7" type="ORF">WDU99_07105</name>
</gene>
<feature type="region of interest" description="Disordered" evidence="5">
    <location>
        <begin position="1"/>
        <end position="20"/>
    </location>
</feature>
<evidence type="ECO:0000256" key="1">
    <source>
        <dbReference type="ARBA" id="ARBA00023015"/>
    </source>
</evidence>
<dbReference type="InterPro" id="IPR050109">
    <property type="entry name" value="HTH-type_TetR-like_transc_reg"/>
</dbReference>
<dbReference type="PANTHER" id="PTHR30055">
    <property type="entry name" value="HTH-TYPE TRANSCRIPTIONAL REGULATOR RUTR"/>
    <property type="match status" value="1"/>
</dbReference>
<dbReference type="PANTHER" id="PTHR30055:SF234">
    <property type="entry name" value="HTH-TYPE TRANSCRIPTIONAL REGULATOR BETI"/>
    <property type="match status" value="1"/>
</dbReference>
<evidence type="ECO:0000256" key="5">
    <source>
        <dbReference type="SAM" id="MobiDB-lite"/>
    </source>
</evidence>